<reference evidence="4" key="1">
    <citation type="submission" date="2016-06" db="EMBL/GenBank/DDBJ databases">
        <authorList>
            <person name="Varghese N."/>
            <person name="Submissions Spin"/>
        </authorList>
    </citation>
    <scope>NUCLEOTIDE SEQUENCE [LARGE SCALE GENOMIC DNA]</scope>
    <source>
        <strain evidence="4">DSM 43817</strain>
    </source>
</reference>
<feature type="compositionally biased region" description="Basic and acidic residues" evidence="1">
    <location>
        <begin position="132"/>
        <end position="154"/>
    </location>
</feature>
<dbReference type="PANTHER" id="PTHR35908:SF1">
    <property type="entry name" value="CONSERVED PROTEIN"/>
    <property type="match status" value="1"/>
</dbReference>
<organism evidence="3 4">
    <name type="scientific">Micromonospora pallida</name>
    <dbReference type="NCBI Taxonomy" id="145854"/>
    <lineage>
        <taxon>Bacteria</taxon>
        <taxon>Bacillati</taxon>
        <taxon>Actinomycetota</taxon>
        <taxon>Actinomycetes</taxon>
        <taxon>Micromonosporales</taxon>
        <taxon>Micromonosporaceae</taxon>
        <taxon>Micromonospora</taxon>
    </lineage>
</organism>
<keyword evidence="4" id="KW-1185">Reference proteome</keyword>
<feature type="domain" description="Glyoxalase-like" evidence="2">
    <location>
        <begin position="167"/>
        <end position="269"/>
    </location>
</feature>
<evidence type="ECO:0000313" key="4">
    <source>
        <dbReference type="Proteomes" id="UP000198959"/>
    </source>
</evidence>
<feature type="domain" description="Glyoxalase-like" evidence="2">
    <location>
        <begin position="25"/>
        <end position="128"/>
    </location>
</feature>
<gene>
    <name evidence="3" type="ORF">GA0074692_0700</name>
</gene>
<sequence length="274" mass="29808">MTAAPGRAPARADESGPVLARFKDLCLDTVDPHTLGNFWARILGGGLVDLRDGDTRVDGRPGHPGPESIWVNRVPEPRTGKTRVHLDLRLDRPDPADLLAAGARLVREPDAEVGWWVLADPDGNEFCAFAPRPDRTPAPRPDRTAAPFEPDRTPAPRPGSTAGPFELVVDARDAIAQATWWAQVLGGRIERDADGAASVVGGAGFPWDYWVFAPVPEPKTAKNRMHWDVELTGANCTALLDAGATLLREPDDDIDWWILTDPEGNEFCAFPPPR</sequence>
<evidence type="ECO:0000256" key="1">
    <source>
        <dbReference type="SAM" id="MobiDB-lite"/>
    </source>
</evidence>
<dbReference type="Pfam" id="PF18029">
    <property type="entry name" value="Glyoxalase_6"/>
    <property type="match status" value="2"/>
</dbReference>
<dbReference type="PANTHER" id="PTHR35908">
    <property type="entry name" value="HYPOTHETICAL FUSION PROTEIN"/>
    <property type="match status" value="1"/>
</dbReference>
<proteinExistence type="predicted"/>
<dbReference type="Gene3D" id="3.10.180.10">
    <property type="entry name" value="2,3-Dihydroxybiphenyl 1,2-Dioxygenase, domain 1"/>
    <property type="match status" value="2"/>
</dbReference>
<accession>A0A1C6RRW0</accession>
<dbReference type="InterPro" id="IPR041581">
    <property type="entry name" value="Glyoxalase_6"/>
</dbReference>
<feature type="region of interest" description="Disordered" evidence="1">
    <location>
        <begin position="130"/>
        <end position="162"/>
    </location>
</feature>
<protein>
    <recommendedName>
        <fullName evidence="2">Glyoxalase-like domain-containing protein</fullName>
    </recommendedName>
</protein>
<name>A0A1C6RRW0_9ACTN</name>
<dbReference type="EMBL" id="FMHW01000002">
    <property type="protein sequence ID" value="SCL19770.1"/>
    <property type="molecule type" value="Genomic_DNA"/>
</dbReference>
<dbReference type="SUPFAM" id="SSF54593">
    <property type="entry name" value="Glyoxalase/Bleomycin resistance protein/Dihydroxybiphenyl dioxygenase"/>
    <property type="match status" value="2"/>
</dbReference>
<dbReference type="RefSeq" id="WP_218106538.1">
    <property type="nucleotide sequence ID" value="NZ_FMHW01000002.1"/>
</dbReference>
<dbReference type="InterPro" id="IPR029068">
    <property type="entry name" value="Glyas_Bleomycin-R_OHBP_Dase"/>
</dbReference>
<evidence type="ECO:0000259" key="2">
    <source>
        <dbReference type="Pfam" id="PF18029"/>
    </source>
</evidence>
<dbReference type="Proteomes" id="UP000198959">
    <property type="component" value="Unassembled WGS sequence"/>
</dbReference>
<dbReference type="STRING" id="145854.GA0074692_0700"/>
<evidence type="ECO:0000313" key="3">
    <source>
        <dbReference type="EMBL" id="SCL19770.1"/>
    </source>
</evidence>
<dbReference type="AlphaFoldDB" id="A0A1C6RRW0"/>